<evidence type="ECO:0000256" key="3">
    <source>
        <dbReference type="ARBA" id="ARBA00022692"/>
    </source>
</evidence>
<organism evidence="8 9">
    <name type="scientific">Cupriavidus pauculus</name>
    <dbReference type="NCBI Taxonomy" id="82633"/>
    <lineage>
        <taxon>Bacteria</taxon>
        <taxon>Pseudomonadati</taxon>
        <taxon>Pseudomonadota</taxon>
        <taxon>Betaproteobacteria</taxon>
        <taxon>Burkholderiales</taxon>
        <taxon>Burkholderiaceae</taxon>
        <taxon>Cupriavidus</taxon>
    </lineage>
</organism>
<dbReference type="OrthoDB" id="9803781at2"/>
<dbReference type="AlphaFoldDB" id="A0A3G8GY38"/>
<dbReference type="PROSITE" id="PS50156">
    <property type="entry name" value="SSD"/>
    <property type="match status" value="1"/>
</dbReference>
<dbReference type="KEGG" id="cpau:EHF44_06655"/>
<dbReference type="Proteomes" id="UP000270411">
    <property type="component" value="Chromosome 1"/>
</dbReference>
<evidence type="ECO:0000256" key="1">
    <source>
        <dbReference type="ARBA" id="ARBA00004651"/>
    </source>
</evidence>
<keyword evidence="5 6" id="KW-0472">Membrane</keyword>
<dbReference type="InterPro" id="IPR004869">
    <property type="entry name" value="MMPL_dom"/>
</dbReference>
<feature type="transmembrane region" description="Helical" evidence="6">
    <location>
        <begin position="628"/>
        <end position="646"/>
    </location>
</feature>
<dbReference type="InterPro" id="IPR050545">
    <property type="entry name" value="Mycobact_MmpL"/>
</dbReference>
<feature type="transmembrane region" description="Helical" evidence="6">
    <location>
        <begin position="301"/>
        <end position="318"/>
    </location>
</feature>
<accession>A0A3G8GY38</accession>
<keyword evidence="2" id="KW-1003">Cell membrane</keyword>
<evidence type="ECO:0000256" key="2">
    <source>
        <dbReference type="ARBA" id="ARBA00022475"/>
    </source>
</evidence>
<evidence type="ECO:0000259" key="7">
    <source>
        <dbReference type="PROSITE" id="PS50156"/>
    </source>
</evidence>
<evidence type="ECO:0000256" key="6">
    <source>
        <dbReference type="SAM" id="Phobius"/>
    </source>
</evidence>
<dbReference type="PANTHER" id="PTHR33406:SF13">
    <property type="entry name" value="MEMBRANE PROTEIN YDFJ"/>
    <property type="match status" value="1"/>
</dbReference>
<dbReference type="InterPro" id="IPR000731">
    <property type="entry name" value="SSD"/>
</dbReference>
<evidence type="ECO:0000313" key="8">
    <source>
        <dbReference type="EMBL" id="AZG13143.1"/>
    </source>
</evidence>
<feature type="domain" description="SSD" evidence="7">
    <location>
        <begin position="267"/>
        <end position="392"/>
    </location>
</feature>
<feature type="transmembrane region" description="Helical" evidence="6">
    <location>
        <begin position="752"/>
        <end position="777"/>
    </location>
</feature>
<feature type="transmembrane region" description="Helical" evidence="6">
    <location>
        <begin position="364"/>
        <end position="393"/>
    </location>
</feature>
<keyword evidence="3 6" id="KW-0812">Transmembrane</keyword>
<evidence type="ECO:0000256" key="4">
    <source>
        <dbReference type="ARBA" id="ARBA00022989"/>
    </source>
</evidence>
<feature type="transmembrane region" description="Helical" evidence="6">
    <location>
        <begin position="267"/>
        <end position="289"/>
    </location>
</feature>
<dbReference type="Pfam" id="PF03176">
    <property type="entry name" value="MMPL"/>
    <property type="match status" value="2"/>
</dbReference>
<comment type="subcellular location">
    <subcellularLocation>
        <location evidence="1">Cell membrane</location>
        <topology evidence="1">Multi-pass membrane protein</topology>
    </subcellularLocation>
</comment>
<feature type="transmembrane region" description="Helical" evidence="6">
    <location>
        <begin position="36"/>
        <end position="57"/>
    </location>
</feature>
<sequence>MSGQQDHYSFSSEHTPVPGSRWAERYACWLMRRRRLVLALSICLCALAAVGLDRLGFSSDYRDFFRPDDPQLLAHQSLRHSYSDDYDALVAFVPGDGTVFSARALGAMAAFTEKAWSLPHARRVDSLTNHQHAEADADLLRVRPLYQAELAETASGIERIRTIAMGETSLVGRLVSHDGAVSGVNISFALPAPTEASMPEAVHGLRRLIEAHRAEYPDIKIKASGGILLDTAFEEQAQNDLETLTPLMYALILVVMFIALRSAVGVLAALLVMTLSIVASLGMAGWFGLRLTAMSVSAPTILTTIAVACSLHVIVYAVRRMAAGLGQQDAVRESVAINLPIVAMACGTDALGFFSMCLSDVPPIATFGVILGTGALAIFIFSVTFLPACLALLPLKGNGRLLRQGQALGRFAVVMVDRRRPIFGCAAALAVLGGIYAAQNQLEDNFVDYFSPAVEFRRDTDFISAHLTGVHAVHYSLAAPAGTSVASSSYLQDVDRLAAWLRSQPEVHHVSALSDIVKRIHRTLENDSPAAYRIPDDDVQSAQMLLLFEMSLPPGLSLNDQIRIDRSASRLTVVLADMSSAELVAFDRRAHEWMRANLPDTMATHGTGPSMMFARIGQSNIPGTLKGYVLQILLISLVIAVAMQSVRLGIASLLPNVLPSLLAFGVWGATVGQVGMSVAIVSVLAYGIIVDDTIHSIYKYHAARTRQGLPPRAAIEYAYGSSGVALVLTTVVLVLGFGALTLSHFDLNANLGIMSLLTIGIAGVIDLVVLPPLLYVMDRRATRELDKPLPSTMTQGTLTP</sequence>
<gene>
    <name evidence="8" type="ORF">EHF44_06655</name>
</gene>
<protein>
    <recommendedName>
        <fullName evidence="7">SSD domain-containing protein</fullName>
    </recommendedName>
</protein>
<reference evidence="9" key="1">
    <citation type="submission" date="2018-11" db="EMBL/GenBank/DDBJ databases">
        <title>FDA dAtabase for Regulatory Grade micrObial Sequences (FDA-ARGOS): Supporting development and validation of Infectious Disease Dx tests.</title>
        <authorList>
            <person name="Goldberg B."/>
            <person name="Campos J."/>
            <person name="Tallon L."/>
            <person name="Sadzewicz L."/>
            <person name="Zhao X."/>
            <person name="Vavikolanu K."/>
            <person name="Mehta A."/>
            <person name="Aluvathingal J."/>
            <person name="Nadendla S."/>
            <person name="Geyer C."/>
            <person name="Nandy P."/>
            <person name="Yan Y."/>
            <person name="Sichtig H."/>
        </authorList>
    </citation>
    <scope>NUCLEOTIDE SEQUENCE [LARGE SCALE GENOMIC DNA]</scope>
    <source>
        <strain evidence="9">FDAARGOS_614</strain>
    </source>
</reference>
<keyword evidence="4 6" id="KW-1133">Transmembrane helix</keyword>
<feature type="transmembrane region" description="Helical" evidence="6">
    <location>
        <begin position="243"/>
        <end position="260"/>
    </location>
</feature>
<feature type="transmembrane region" description="Helical" evidence="6">
    <location>
        <begin position="666"/>
        <end position="689"/>
    </location>
</feature>
<dbReference type="SUPFAM" id="SSF82866">
    <property type="entry name" value="Multidrug efflux transporter AcrB transmembrane domain"/>
    <property type="match status" value="2"/>
</dbReference>
<name>A0A3G8GY38_9BURK</name>
<feature type="transmembrane region" description="Helical" evidence="6">
    <location>
        <begin position="717"/>
        <end position="740"/>
    </location>
</feature>
<dbReference type="EMBL" id="CP033969">
    <property type="protein sequence ID" value="AZG13143.1"/>
    <property type="molecule type" value="Genomic_DNA"/>
</dbReference>
<proteinExistence type="predicted"/>
<evidence type="ECO:0000313" key="9">
    <source>
        <dbReference type="Proteomes" id="UP000270411"/>
    </source>
</evidence>
<dbReference type="RefSeq" id="WP_124683023.1">
    <property type="nucleotide sequence ID" value="NZ_CP033969.1"/>
</dbReference>
<dbReference type="Gene3D" id="1.20.1640.10">
    <property type="entry name" value="Multidrug efflux transporter AcrB transmembrane domain"/>
    <property type="match status" value="2"/>
</dbReference>
<evidence type="ECO:0000256" key="5">
    <source>
        <dbReference type="ARBA" id="ARBA00023136"/>
    </source>
</evidence>
<dbReference type="PANTHER" id="PTHR33406">
    <property type="entry name" value="MEMBRANE PROTEIN MJ1562-RELATED"/>
    <property type="match status" value="1"/>
</dbReference>
<dbReference type="GO" id="GO:0005886">
    <property type="term" value="C:plasma membrane"/>
    <property type="evidence" value="ECO:0007669"/>
    <property type="project" value="UniProtKB-SubCell"/>
</dbReference>
<feature type="transmembrane region" description="Helical" evidence="6">
    <location>
        <begin position="339"/>
        <end position="358"/>
    </location>
</feature>